<keyword evidence="2 3" id="KW-0812">Transmembrane</keyword>
<keyword evidence="2" id="KW-0472">Membrane</keyword>
<comment type="similarity">
    <text evidence="1">Belongs to the YggT family.</text>
</comment>
<protein>
    <submittedName>
        <fullName evidence="3">Hypothetical transmembrane protein</fullName>
    </submittedName>
</protein>
<accession>F7X0G8</accession>
<dbReference type="PANTHER" id="PTHR33219:SF14">
    <property type="entry name" value="PROTEIN COFACTOR ASSEMBLY OF COMPLEX C SUBUNIT B CCB3, CHLOROPLASTIC-RELATED"/>
    <property type="match status" value="1"/>
</dbReference>
<organism evidence="3 4">
    <name type="scientific">Sinorhizobium meliloti (strain SM11)</name>
    <dbReference type="NCBI Taxonomy" id="707241"/>
    <lineage>
        <taxon>Bacteria</taxon>
        <taxon>Pseudomonadati</taxon>
        <taxon>Pseudomonadota</taxon>
        <taxon>Alphaproteobacteria</taxon>
        <taxon>Hyphomicrobiales</taxon>
        <taxon>Rhizobiaceae</taxon>
        <taxon>Sinorhizobium/Ensifer group</taxon>
        <taxon>Sinorhizobium</taxon>
    </lineage>
</organism>
<dbReference type="Proteomes" id="UP000009045">
    <property type="component" value="Chromosome"/>
</dbReference>
<evidence type="ECO:0000256" key="1">
    <source>
        <dbReference type="ARBA" id="ARBA00010894"/>
    </source>
</evidence>
<dbReference type="EMBL" id="CP001830">
    <property type="protein sequence ID" value="AEH80503.1"/>
    <property type="molecule type" value="Genomic_DNA"/>
</dbReference>
<dbReference type="PANTHER" id="PTHR33219">
    <property type="entry name" value="YLMG HOMOLOG PROTEIN 2, CHLOROPLASTIC"/>
    <property type="match status" value="1"/>
</dbReference>
<feature type="transmembrane region" description="Helical" evidence="2">
    <location>
        <begin position="153"/>
        <end position="175"/>
    </location>
</feature>
<dbReference type="GO" id="GO:0016020">
    <property type="term" value="C:membrane"/>
    <property type="evidence" value="ECO:0007669"/>
    <property type="project" value="InterPro"/>
</dbReference>
<gene>
    <name evidence="3" type="ordered locus">SM11_chr3267</name>
</gene>
<keyword evidence="2" id="KW-1133">Transmembrane helix</keyword>
<sequence>MLECSCCRLLIPSPTEQRERAEIEILQRSLRIGKTAEHCREGKKGALRAIKHDHARQAGVLARLVPNVYMSVNNELETGMLAVIGTLNFIINIAWFLIIASAIFSWLYAFNVINVNNQAINMIGRSLYQLTEPLYRPIRRVLPDMGGVDLSPLVVLVILYFIQLFLNTTIAPALLR</sequence>
<dbReference type="PATRIC" id="fig|707241.3.peg.3409"/>
<dbReference type="KEGG" id="smx:SM11_chr3267"/>
<evidence type="ECO:0000256" key="2">
    <source>
        <dbReference type="SAM" id="Phobius"/>
    </source>
</evidence>
<dbReference type="HOGENOM" id="CLU_1524159_0_0_5"/>
<feature type="transmembrane region" description="Helical" evidence="2">
    <location>
        <begin position="80"/>
        <end position="108"/>
    </location>
</feature>
<dbReference type="InterPro" id="IPR003425">
    <property type="entry name" value="CCB3/YggT"/>
</dbReference>
<evidence type="ECO:0000313" key="3">
    <source>
        <dbReference type="EMBL" id="AEH80503.1"/>
    </source>
</evidence>
<evidence type="ECO:0000313" key="4">
    <source>
        <dbReference type="Proteomes" id="UP000009045"/>
    </source>
</evidence>
<dbReference type="Pfam" id="PF02325">
    <property type="entry name" value="CCB3_YggT"/>
    <property type="match status" value="1"/>
</dbReference>
<proteinExistence type="inferred from homology"/>
<reference evidence="3 4" key="1">
    <citation type="journal article" date="2011" name="J. Biotechnol.">
        <title>The complete genome sequence of the dominant Sinorhizobium meliloti field isolate SM11 extends the S. meliloti pan-genome.</title>
        <authorList>
            <person name="Schneiker-Bekel S."/>
            <person name="Wibberg D."/>
            <person name="Bekel T."/>
            <person name="Blom J."/>
            <person name="Linke B."/>
            <person name="Neuweger H."/>
            <person name="Stiens M."/>
            <person name="Vorholter F.J."/>
            <person name="Weidner S."/>
            <person name="Goesmann A."/>
            <person name="Puhler A."/>
            <person name="Schluter A."/>
        </authorList>
    </citation>
    <scope>NUCLEOTIDE SEQUENCE [LARGE SCALE GENOMIC DNA]</scope>
    <source>
        <strain evidence="3 4">SM11</strain>
    </source>
</reference>
<dbReference type="AlphaFoldDB" id="F7X0G8"/>
<name>F7X0G8_SINMM</name>